<reference evidence="2" key="1">
    <citation type="submission" date="2022-08" db="EMBL/GenBank/DDBJ databases">
        <authorList>
            <person name="Vandamme P."/>
            <person name="Hettiarachchi A."/>
            <person name="Peeters C."/>
            <person name="Cnockaert M."/>
            <person name="Carlier A."/>
        </authorList>
    </citation>
    <scope>NUCLEOTIDE SEQUENCE</scope>
    <source>
        <strain evidence="2">LMG 31809</strain>
    </source>
</reference>
<keyword evidence="3" id="KW-1185">Reference proteome</keyword>
<gene>
    <name evidence="2" type="ORF">NYP16_01690</name>
</gene>
<dbReference type="Pfam" id="PF12728">
    <property type="entry name" value="HTH_17"/>
    <property type="match status" value="1"/>
</dbReference>
<dbReference type="RefSeq" id="WP_274942372.1">
    <property type="nucleotide sequence ID" value="NZ_JANWOI010000001.1"/>
</dbReference>
<organism evidence="2 3">
    <name type="scientific">Govanella unica</name>
    <dbReference type="NCBI Taxonomy" id="2975056"/>
    <lineage>
        <taxon>Bacteria</taxon>
        <taxon>Pseudomonadati</taxon>
        <taxon>Pseudomonadota</taxon>
        <taxon>Alphaproteobacteria</taxon>
        <taxon>Emcibacterales</taxon>
        <taxon>Govanellaceae</taxon>
        <taxon>Govanella</taxon>
    </lineage>
</organism>
<sequence>MELYLTQQEVAEHLRLSGRILERLRLSGAGPAYMKLGRRVLYRQVDIEAWATGRRRTSTSEPV</sequence>
<reference evidence="2" key="2">
    <citation type="journal article" date="2023" name="Syst. Appl. Microbiol.">
        <title>Govania unica gen. nov., sp. nov., a rare biosphere bacterium that represents a novel family in the class Alphaproteobacteria.</title>
        <authorList>
            <person name="Vandamme P."/>
            <person name="Peeters C."/>
            <person name="Hettiarachchi A."/>
            <person name="Cnockaert M."/>
            <person name="Carlier A."/>
        </authorList>
    </citation>
    <scope>NUCLEOTIDE SEQUENCE</scope>
    <source>
        <strain evidence="2">LMG 31809</strain>
    </source>
</reference>
<dbReference type="EMBL" id="JANWOI010000001">
    <property type="protein sequence ID" value="MDA5192668.1"/>
    <property type="molecule type" value="Genomic_DNA"/>
</dbReference>
<dbReference type="InterPro" id="IPR009061">
    <property type="entry name" value="DNA-bd_dom_put_sf"/>
</dbReference>
<evidence type="ECO:0000259" key="1">
    <source>
        <dbReference type="Pfam" id="PF12728"/>
    </source>
</evidence>
<dbReference type="InterPro" id="IPR041657">
    <property type="entry name" value="HTH_17"/>
</dbReference>
<dbReference type="Proteomes" id="UP001141619">
    <property type="component" value="Unassembled WGS sequence"/>
</dbReference>
<feature type="domain" description="Helix-turn-helix" evidence="1">
    <location>
        <begin position="4"/>
        <end position="55"/>
    </location>
</feature>
<evidence type="ECO:0000313" key="3">
    <source>
        <dbReference type="Proteomes" id="UP001141619"/>
    </source>
</evidence>
<proteinExistence type="predicted"/>
<accession>A0A9X3TVZ1</accession>
<dbReference type="SUPFAM" id="SSF46955">
    <property type="entry name" value="Putative DNA-binding domain"/>
    <property type="match status" value="1"/>
</dbReference>
<dbReference type="AlphaFoldDB" id="A0A9X3TVZ1"/>
<protein>
    <submittedName>
        <fullName evidence="2">Helix-turn-helix domain-containing protein</fullName>
    </submittedName>
</protein>
<evidence type="ECO:0000313" key="2">
    <source>
        <dbReference type="EMBL" id="MDA5192668.1"/>
    </source>
</evidence>
<comment type="caution">
    <text evidence="2">The sequence shown here is derived from an EMBL/GenBank/DDBJ whole genome shotgun (WGS) entry which is preliminary data.</text>
</comment>
<name>A0A9X3TVZ1_9PROT</name>